<dbReference type="STRING" id="426355.Mrad2831_5316"/>
<evidence type="ECO:0000313" key="2">
    <source>
        <dbReference type="Proteomes" id="UP000006589"/>
    </source>
</evidence>
<dbReference type="OrthoDB" id="8000856at2"/>
<reference evidence="1 2" key="1">
    <citation type="submission" date="2008-03" db="EMBL/GenBank/DDBJ databases">
        <title>Complete sequence of chromosome of Methylobacterium radiotolerans JCM 2831.</title>
        <authorList>
            <consortium name="US DOE Joint Genome Institute"/>
            <person name="Copeland A."/>
            <person name="Lucas S."/>
            <person name="Lapidus A."/>
            <person name="Glavina del Rio T."/>
            <person name="Dalin E."/>
            <person name="Tice H."/>
            <person name="Bruce D."/>
            <person name="Goodwin L."/>
            <person name="Pitluck S."/>
            <person name="Kiss H."/>
            <person name="Brettin T."/>
            <person name="Detter J.C."/>
            <person name="Han C."/>
            <person name="Kuske C.R."/>
            <person name="Schmutz J."/>
            <person name="Larimer F."/>
            <person name="Land M."/>
            <person name="Hauser L."/>
            <person name="Kyrpides N."/>
            <person name="Mikhailova N."/>
            <person name="Marx C.J."/>
            <person name="Richardson P."/>
        </authorList>
    </citation>
    <scope>NUCLEOTIDE SEQUENCE [LARGE SCALE GENOMIC DNA]</scope>
    <source>
        <strain evidence="2">ATCC 27329 / DSM 1819 / JCM 2831 / NBRC 15690 / NCIMB 10815 / 0-1</strain>
    </source>
</reference>
<dbReference type="GeneID" id="6141387"/>
<accession>B1LXE2</accession>
<dbReference type="HOGENOM" id="CLU_170274_0_0_5"/>
<proteinExistence type="predicted"/>
<sequence>MTETTLRRQAVLTHMVAPRLARLENPVTTVDRVTNTMVGLMQAELRDRRQVLGDGAFVACMIEEIAARVVILADMAAEREAP</sequence>
<protein>
    <submittedName>
        <fullName evidence="1">Uncharacterized protein</fullName>
    </submittedName>
</protein>
<evidence type="ECO:0000313" key="1">
    <source>
        <dbReference type="EMBL" id="ACB27263.1"/>
    </source>
</evidence>
<dbReference type="Proteomes" id="UP000006589">
    <property type="component" value="Chromosome"/>
</dbReference>
<organism evidence="1 2">
    <name type="scientific">Methylobacterium radiotolerans (strain ATCC 27329 / DSM 1819 / JCM 2831 / NBRC 15690 / NCIMB 10815 / 0-1)</name>
    <dbReference type="NCBI Taxonomy" id="426355"/>
    <lineage>
        <taxon>Bacteria</taxon>
        <taxon>Pseudomonadati</taxon>
        <taxon>Pseudomonadota</taxon>
        <taxon>Alphaproteobacteria</taxon>
        <taxon>Hyphomicrobiales</taxon>
        <taxon>Methylobacteriaceae</taxon>
        <taxon>Methylobacterium</taxon>
    </lineage>
</organism>
<gene>
    <name evidence="1" type="ordered locus">Mrad2831_5316</name>
</gene>
<dbReference type="AlphaFoldDB" id="B1LXE2"/>
<name>B1LXE2_METRJ</name>
<dbReference type="RefSeq" id="WP_012322207.1">
    <property type="nucleotide sequence ID" value="NC_010505.1"/>
</dbReference>
<dbReference type="EMBL" id="CP001001">
    <property type="protein sequence ID" value="ACB27263.1"/>
    <property type="molecule type" value="Genomic_DNA"/>
</dbReference>
<dbReference type="KEGG" id="mrd:Mrad2831_5316"/>